<organism evidence="14 15">
    <name type="scientific">Nannospalax galili</name>
    <name type="common">Northern Israeli blind subterranean mole rat</name>
    <name type="synonym">Spalax galili</name>
    <dbReference type="NCBI Taxonomy" id="1026970"/>
    <lineage>
        <taxon>Eukaryota</taxon>
        <taxon>Metazoa</taxon>
        <taxon>Chordata</taxon>
        <taxon>Craniata</taxon>
        <taxon>Vertebrata</taxon>
        <taxon>Euteleostomi</taxon>
        <taxon>Mammalia</taxon>
        <taxon>Eutheria</taxon>
        <taxon>Euarchontoglires</taxon>
        <taxon>Glires</taxon>
        <taxon>Rodentia</taxon>
        <taxon>Myomorpha</taxon>
        <taxon>Muroidea</taxon>
        <taxon>Spalacidae</taxon>
        <taxon>Spalacinae</taxon>
        <taxon>Nannospalax</taxon>
    </lineage>
</organism>
<dbReference type="InterPro" id="IPR036179">
    <property type="entry name" value="Ig-like_dom_sf"/>
</dbReference>
<comment type="subcellular location">
    <subcellularLocation>
        <location evidence="1">Membrane</location>
        <topology evidence="1">Single-pass type I membrane protein</topology>
    </subcellularLocation>
</comment>
<dbReference type="FunFam" id="2.60.40.10:FF:000470">
    <property type="entry name" value="SLAM family member 7"/>
    <property type="match status" value="1"/>
</dbReference>
<keyword evidence="15" id="KW-1185">Reference proteome</keyword>
<evidence type="ECO:0000256" key="3">
    <source>
        <dbReference type="ARBA" id="ARBA00022692"/>
    </source>
</evidence>
<dbReference type="InterPro" id="IPR007110">
    <property type="entry name" value="Ig-like_dom"/>
</dbReference>
<dbReference type="FunFam" id="2.60.40.10:FF:000820">
    <property type="entry name" value="SLAM family member 7"/>
    <property type="match status" value="1"/>
</dbReference>
<dbReference type="InterPro" id="IPR013783">
    <property type="entry name" value="Ig-like_fold"/>
</dbReference>
<dbReference type="PROSITE" id="PS50835">
    <property type="entry name" value="IG_LIKE"/>
    <property type="match status" value="1"/>
</dbReference>
<evidence type="ECO:0000256" key="12">
    <source>
        <dbReference type="SAM" id="MobiDB-lite"/>
    </source>
</evidence>
<keyword evidence="3" id="KW-0812">Transmembrane</keyword>
<evidence type="ECO:0000256" key="1">
    <source>
        <dbReference type="ARBA" id="ARBA00004479"/>
    </source>
</evidence>
<evidence type="ECO:0000256" key="9">
    <source>
        <dbReference type="ARBA" id="ARBA00023157"/>
    </source>
</evidence>
<protein>
    <submittedName>
        <fullName evidence="14">SLAM family member 7</fullName>
    </submittedName>
</protein>
<dbReference type="SUPFAM" id="SSF48726">
    <property type="entry name" value="Immunoglobulin"/>
    <property type="match status" value="2"/>
</dbReference>
<keyword evidence="8" id="KW-0472">Membrane</keyword>
<keyword evidence="10" id="KW-0325">Glycoprotein</keyword>
<evidence type="ECO:0000313" key="15">
    <source>
        <dbReference type="Proteomes" id="UP000694381"/>
    </source>
</evidence>
<keyword evidence="11" id="KW-0393">Immunoglobulin domain</keyword>
<keyword evidence="7" id="KW-1064">Adaptive immunity</keyword>
<feature type="domain" description="Ig-like" evidence="13">
    <location>
        <begin position="121"/>
        <end position="201"/>
    </location>
</feature>
<evidence type="ECO:0000256" key="11">
    <source>
        <dbReference type="ARBA" id="ARBA00023319"/>
    </source>
</evidence>
<dbReference type="Ensembl" id="ENSNGAT00000002762.1">
    <property type="protein sequence ID" value="ENSNGAP00000002406.1"/>
    <property type="gene ID" value="ENSNGAG00000002072.1"/>
</dbReference>
<dbReference type="InterPro" id="IPR013106">
    <property type="entry name" value="Ig_V-set"/>
</dbReference>
<dbReference type="PANTHER" id="PTHR12080">
    <property type="entry name" value="SIGNALING LYMPHOCYTIC ACTIVATION MOLECULE"/>
    <property type="match status" value="1"/>
</dbReference>
<proteinExistence type="predicted"/>
<evidence type="ECO:0000256" key="6">
    <source>
        <dbReference type="ARBA" id="ARBA00022989"/>
    </source>
</evidence>
<evidence type="ECO:0000256" key="7">
    <source>
        <dbReference type="ARBA" id="ARBA00023130"/>
    </source>
</evidence>
<dbReference type="GO" id="GO:0045087">
    <property type="term" value="P:innate immune response"/>
    <property type="evidence" value="ECO:0007669"/>
    <property type="project" value="UniProtKB-KW"/>
</dbReference>
<dbReference type="GO" id="GO:0042802">
    <property type="term" value="F:identical protein binding"/>
    <property type="evidence" value="ECO:0007669"/>
    <property type="project" value="Ensembl"/>
</dbReference>
<keyword evidence="4" id="KW-0732">Signal</keyword>
<evidence type="ECO:0000313" key="14">
    <source>
        <dbReference type="Ensembl" id="ENSNGAP00000002406.1"/>
    </source>
</evidence>
<feature type="region of interest" description="Disordered" evidence="12">
    <location>
        <begin position="314"/>
        <end position="334"/>
    </location>
</feature>
<keyword evidence="2" id="KW-0399">Innate immunity</keyword>
<evidence type="ECO:0000256" key="2">
    <source>
        <dbReference type="ARBA" id="ARBA00022588"/>
    </source>
</evidence>
<evidence type="ECO:0000256" key="5">
    <source>
        <dbReference type="ARBA" id="ARBA00022859"/>
    </source>
</evidence>
<dbReference type="Pfam" id="PF07686">
    <property type="entry name" value="V-set"/>
    <property type="match status" value="1"/>
</dbReference>
<dbReference type="GO" id="GO:0002250">
    <property type="term" value="P:adaptive immune response"/>
    <property type="evidence" value="ECO:0007669"/>
    <property type="project" value="UniProtKB-KW"/>
</dbReference>
<keyword evidence="9" id="KW-1015">Disulfide bond</keyword>
<dbReference type="AlphaFoldDB" id="A0A8C6QGL2"/>
<reference evidence="14" key="1">
    <citation type="submission" date="2025-08" db="UniProtKB">
        <authorList>
            <consortium name="Ensembl"/>
        </authorList>
    </citation>
    <scope>IDENTIFICATION</scope>
</reference>
<dbReference type="Proteomes" id="UP000694381">
    <property type="component" value="Unassembled WGS sequence"/>
</dbReference>
<dbReference type="InterPro" id="IPR015631">
    <property type="entry name" value="CD2/SLAM_rcpt"/>
</dbReference>
<evidence type="ECO:0000256" key="4">
    <source>
        <dbReference type="ARBA" id="ARBA00022729"/>
    </source>
</evidence>
<evidence type="ECO:0000259" key="13">
    <source>
        <dbReference type="PROSITE" id="PS50835"/>
    </source>
</evidence>
<dbReference type="Gene3D" id="2.60.40.10">
    <property type="entry name" value="Immunoglobulins"/>
    <property type="match status" value="2"/>
</dbReference>
<dbReference type="GeneTree" id="ENSGT01030000234540"/>
<reference evidence="14" key="2">
    <citation type="submission" date="2025-09" db="UniProtKB">
        <authorList>
            <consortium name="Ensembl"/>
        </authorList>
    </citation>
    <scope>IDENTIFICATION</scope>
</reference>
<dbReference type="PANTHER" id="PTHR12080:SF46">
    <property type="entry name" value="SLAM FAMILY MEMBER 7"/>
    <property type="match status" value="1"/>
</dbReference>
<evidence type="ECO:0000256" key="8">
    <source>
        <dbReference type="ARBA" id="ARBA00023136"/>
    </source>
</evidence>
<name>A0A8C6QGL2_NANGA</name>
<dbReference type="GO" id="GO:0042110">
    <property type="term" value="P:T cell activation"/>
    <property type="evidence" value="ECO:0007669"/>
    <property type="project" value="TreeGrafter"/>
</dbReference>
<accession>A0A8C6QGL2</accession>
<keyword evidence="5" id="KW-0391">Immunity</keyword>
<keyword evidence="6" id="KW-1133">Transmembrane helix</keyword>
<evidence type="ECO:0000256" key="10">
    <source>
        <dbReference type="ARBA" id="ARBA00023180"/>
    </source>
</evidence>
<sequence>MVRSHHFSVSTVTVAFGTLKELAGAIDGSVTFTLNITVKQVDSIVWTFKTLSLNRKQDNVIVAQNRNKERIAFSEGDYSLKLSQLKKNDSGVYRVEIYSTSSQSPFTQEYVLHVYEYLSKPKVTRGLQNNKNGTCITNLTCSIEQGGENVTYSWRVMGQAANESHDGSFLPISWRLGETDMTFICTARNPISNSSSSPILSWELCEGDCLLFPGASGWNDYAFFSHDPYGILWNQRLLGNHQAGRKVEEKRKGKEYPIEDRKRVDIHQETPNFCPHFGENTEYDTVPYTNKRNPVEDAANTLYSTVQIPKVVKSPSNLPATPDTSRSLSFENVL</sequence>
<dbReference type="GO" id="GO:0009897">
    <property type="term" value="C:external side of plasma membrane"/>
    <property type="evidence" value="ECO:0007669"/>
    <property type="project" value="TreeGrafter"/>
</dbReference>